<evidence type="ECO:0000313" key="2">
    <source>
        <dbReference type="Proteomes" id="UP000033428"/>
    </source>
</evidence>
<proteinExistence type="predicted"/>
<gene>
    <name evidence="1" type="ORF">OMAG_001892</name>
</gene>
<dbReference type="Proteomes" id="UP000033428">
    <property type="component" value="Unassembled WGS sequence"/>
</dbReference>
<name>A0A0F0CLY3_9BACT</name>
<accession>A0A0F0CLY3</accession>
<reference evidence="1 2" key="1">
    <citation type="submission" date="2015-02" db="EMBL/GenBank/DDBJ databases">
        <title>Single-cell genomics of uncultivated deep-branching MTB reveals a conserved set of magnetosome genes.</title>
        <authorList>
            <person name="Kolinko S."/>
            <person name="Richter M."/>
            <person name="Glockner F.O."/>
            <person name="Brachmann A."/>
            <person name="Schuler D."/>
        </authorList>
    </citation>
    <scope>NUCLEOTIDE SEQUENCE [LARGE SCALE GENOMIC DNA]</scope>
    <source>
        <strain evidence="1">SKK-01</strain>
    </source>
</reference>
<keyword evidence="2" id="KW-1185">Reference proteome</keyword>
<organism evidence="1 2">
    <name type="scientific">Candidatus Omnitrophus magneticus</name>
    <dbReference type="NCBI Taxonomy" id="1609969"/>
    <lineage>
        <taxon>Bacteria</taxon>
        <taxon>Pseudomonadati</taxon>
        <taxon>Candidatus Omnitrophota</taxon>
        <taxon>Candidatus Omnitrophus</taxon>
    </lineage>
</organism>
<comment type="caution">
    <text evidence="1">The sequence shown here is derived from an EMBL/GenBank/DDBJ whole genome shotgun (WGS) entry which is preliminary data.</text>
</comment>
<dbReference type="SUPFAM" id="SSF52172">
    <property type="entry name" value="CheY-like"/>
    <property type="match status" value="1"/>
</dbReference>
<dbReference type="EMBL" id="JYNY01000380">
    <property type="protein sequence ID" value="KJJ84242.1"/>
    <property type="molecule type" value="Genomic_DNA"/>
</dbReference>
<protein>
    <submittedName>
        <fullName evidence="1">Uncharacterized protein</fullName>
    </submittedName>
</protein>
<evidence type="ECO:0000313" key="1">
    <source>
        <dbReference type="EMBL" id="KJJ84242.1"/>
    </source>
</evidence>
<dbReference type="AlphaFoldDB" id="A0A0F0CLY3"/>
<dbReference type="InterPro" id="IPR011006">
    <property type="entry name" value="CheY-like_superfamily"/>
</dbReference>
<sequence>MTGYSVDELVHKALEEKASEIIYKPFEIDKVLSLISFYDKAPV</sequence>